<accession>A0AAQ3JM85</accession>
<dbReference type="PANTHER" id="PTHR31992">
    <property type="entry name" value="DOF ZINC FINGER PROTEIN DOF1.4-RELATED"/>
    <property type="match status" value="1"/>
</dbReference>
<dbReference type="PROSITE" id="PS01361">
    <property type="entry name" value="ZF_DOF_1"/>
    <property type="match status" value="1"/>
</dbReference>
<feature type="region of interest" description="Disordered" evidence="10">
    <location>
        <begin position="52"/>
        <end position="80"/>
    </location>
</feature>
<dbReference type="GO" id="GO:0008270">
    <property type="term" value="F:zinc ion binding"/>
    <property type="evidence" value="ECO:0007669"/>
    <property type="project" value="UniProtKB-KW"/>
</dbReference>
<evidence type="ECO:0000256" key="4">
    <source>
        <dbReference type="ARBA" id="ARBA00023015"/>
    </source>
</evidence>
<dbReference type="EMBL" id="CP136890">
    <property type="protein sequence ID" value="WOK91663.1"/>
    <property type="molecule type" value="Genomic_DNA"/>
</dbReference>
<sequence>MGEEVWVKGRFPRPPRAARARSGSRSRPGFRRGGVVARCLPLFPDGTRAQCVHRRTESASGTPQNPSSAEPSIHRSSNPTHQNLRRLALGWGGTPLDANRRCLSCVRYFDCETGSSGTHAVRPGCIPFPVGLISIIFSPKTPLAQVQLLYPSLFRYIIHPLLLYSLPCTLHRKLFRFNLPSPPFNLLSKQPDLFFPFPFPFISTSFPLVFVSKTSKMIQGLLGGVVEERKIGGLLLDPTSSSSPTSSLSSHSQSSSSSSTAGEQAAAAQQQQQNLRCPRCDSTNTKFCYYNNYNLTQPRHFCKTCRRYWTKGGALRNVPIGGGCRKTKAVPVAIATAGVCAKSGVFGKPKPSAPELLLRSGLSGALESDLSSSPLLWASPHTSHLMSLLRSTAVQNPNPNLNLGSARIKDDRAMLGSNMVAETGGTLNAHTLSLDPLGQLGLGASLWKNNSNNSNNYSYQQLQPQSRLTQPQQNGNIVLGDIPSSEIQDLYQKFKSSANYYNEQLQTVISNGNGSFDSSCSLANSMMSTSIATATTTPALEPIPLSAGEFGYWNPGLTWSDLPTPNVRKWRGKEGDGSLWKGVWPNRSRPPIATMFAGKLHEDSVIDLDLWEEGVLWEDHPLETEAAGEERCSENEDDE</sequence>
<dbReference type="GO" id="GO:0003700">
    <property type="term" value="F:DNA-binding transcription factor activity"/>
    <property type="evidence" value="ECO:0007669"/>
    <property type="project" value="UniProtKB-UniRule"/>
</dbReference>
<protein>
    <recommendedName>
        <fullName evidence="9">Dof zinc finger protein</fullName>
    </recommendedName>
</protein>
<keyword evidence="5 8" id="KW-0238">DNA-binding</keyword>
<keyword evidence="3 9" id="KW-0862">Zinc</keyword>
<keyword evidence="7 8" id="KW-0539">Nucleus</keyword>
<keyword evidence="6 9" id="KW-0804">Transcription</keyword>
<dbReference type="Pfam" id="PF02701">
    <property type="entry name" value="Zn_ribbon_Dof"/>
    <property type="match status" value="1"/>
</dbReference>
<organism evidence="12 13">
    <name type="scientific">Canna indica</name>
    <name type="common">Indian-shot</name>
    <dbReference type="NCBI Taxonomy" id="4628"/>
    <lineage>
        <taxon>Eukaryota</taxon>
        <taxon>Viridiplantae</taxon>
        <taxon>Streptophyta</taxon>
        <taxon>Embryophyta</taxon>
        <taxon>Tracheophyta</taxon>
        <taxon>Spermatophyta</taxon>
        <taxon>Magnoliopsida</taxon>
        <taxon>Liliopsida</taxon>
        <taxon>Zingiberales</taxon>
        <taxon>Cannaceae</taxon>
        <taxon>Canna</taxon>
    </lineage>
</organism>
<dbReference type="PANTHER" id="PTHR31992:SF289">
    <property type="entry name" value="DOF ZINC FINGER PROTEIN"/>
    <property type="match status" value="1"/>
</dbReference>
<evidence type="ECO:0000256" key="7">
    <source>
        <dbReference type="ARBA" id="ARBA00023242"/>
    </source>
</evidence>
<evidence type="ECO:0000256" key="10">
    <source>
        <dbReference type="SAM" id="MobiDB-lite"/>
    </source>
</evidence>
<keyword evidence="13" id="KW-1185">Reference proteome</keyword>
<dbReference type="PROSITE" id="PS50884">
    <property type="entry name" value="ZF_DOF_2"/>
    <property type="match status" value="1"/>
</dbReference>
<comment type="function">
    <text evidence="9">Transcription factor that binds specifically to a 5'-AA[AG]G-3' consensus core sequence.</text>
</comment>
<feature type="compositionally biased region" description="Polar residues" evidence="10">
    <location>
        <begin position="58"/>
        <end position="80"/>
    </location>
</feature>
<keyword evidence="4 9" id="KW-0805">Transcription regulation</keyword>
<evidence type="ECO:0000313" key="12">
    <source>
        <dbReference type="EMBL" id="WOK91663.1"/>
    </source>
</evidence>
<dbReference type="InterPro" id="IPR045174">
    <property type="entry name" value="Dof"/>
</dbReference>
<dbReference type="InterPro" id="IPR003851">
    <property type="entry name" value="Znf_Dof"/>
</dbReference>
<feature type="compositionally biased region" description="Basic residues" evidence="10">
    <location>
        <begin position="10"/>
        <end position="29"/>
    </location>
</feature>
<dbReference type="GO" id="GO:0005634">
    <property type="term" value="C:nucleus"/>
    <property type="evidence" value="ECO:0007669"/>
    <property type="project" value="UniProtKB-SubCell"/>
</dbReference>
<evidence type="ECO:0000256" key="5">
    <source>
        <dbReference type="ARBA" id="ARBA00023125"/>
    </source>
</evidence>
<feature type="region of interest" description="Disordered" evidence="10">
    <location>
        <begin position="1"/>
        <end position="29"/>
    </location>
</feature>
<name>A0AAQ3JM85_9LILI</name>
<evidence type="ECO:0000313" key="13">
    <source>
        <dbReference type="Proteomes" id="UP001327560"/>
    </source>
</evidence>
<evidence type="ECO:0000256" key="2">
    <source>
        <dbReference type="ARBA" id="ARBA00022771"/>
    </source>
</evidence>
<keyword evidence="1 9" id="KW-0479">Metal-binding</keyword>
<feature type="region of interest" description="Disordered" evidence="10">
    <location>
        <begin position="238"/>
        <end position="267"/>
    </location>
</feature>
<keyword evidence="2 8" id="KW-0863">Zinc-finger</keyword>
<evidence type="ECO:0000256" key="9">
    <source>
        <dbReference type="RuleBase" id="RU369094"/>
    </source>
</evidence>
<proteinExistence type="predicted"/>
<evidence type="ECO:0000256" key="1">
    <source>
        <dbReference type="ARBA" id="ARBA00022723"/>
    </source>
</evidence>
<feature type="compositionally biased region" description="Low complexity" evidence="10">
    <location>
        <begin position="239"/>
        <end position="267"/>
    </location>
</feature>
<feature type="domain" description="Dof-type" evidence="11">
    <location>
        <begin position="275"/>
        <end position="329"/>
    </location>
</feature>
<evidence type="ECO:0000256" key="8">
    <source>
        <dbReference type="PROSITE-ProRule" id="PRU00071"/>
    </source>
</evidence>
<dbReference type="Proteomes" id="UP001327560">
    <property type="component" value="Chromosome 1"/>
</dbReference>
<gene>
    <name evidence="12" type="ORF">Cni_G00354</name>
</gene>
<evidence type="ECO:0000256" key="3">
    <source>
        <dbReference type="ARBA" id="ARBA00022833"/>
    </source>
</evidence>
<dbReference type="AlphaFoldDB" id="A0AAQ3JM85"/>
<dbReference type="GO" id="GO:0003677">
    <property type="term" value="F:DNA binding"/>
    <property type="evidence" value="ECO:0007669"/>
    <property type="project" value="UniProtKB-UniRule"/>
</dbReference>
<evidence type="ECO:0000259" key="11">
    <source>
        <dbReference type="PROSITE" id="PS50884"/>
    </source>
</evidence>
<comment type="subcellular location">
    <subcellularLocation>
        <location evidence="8 9">Nucleus</location>
    </subcellularLocation>
</comment>
<reference evidence="12 13" key="1">
    <citation type="submission" date="2023-10" db="EMBL/GenBank/DDBJ databases">
        <title>Chromosome-scale genome assembly provides insights into flower coloration mechanisms of Canna indica.</title>
        <authorList>
            <person name="Li C."/>
        </authorList>
    </citation>
    <scope>NUCLEOTIDE SEQUENCE [LARGE SCALE GENOMIC DNA]</scope>
    <source>
        <tissue evidence="12">Flower</tissue>
    </source>
</reference>
<evidence type="ECO:0000256" key="6">
    <source>
        <dbReference type="ARBA" id="ARBA00023163"/>
    </source>
</evidence>